<accession>A0ABT1QS78</accession>
<dbReference type="InterPro" id="IPR036590">
    <property type="entry name" value="SRAP-like"/>
</dbReference>
<protein>
    <recommendedName>
        <fullName evidence="8">Abasic site processing protein</fullName>
        <ecNumber evidence="8">3.4.-.-</ecNumber>
    </recommendedName>
</protein>
<dbReference type="PANTHER" id="PTHR13604">
    <property type="entry name" value="DC12-RELATED"/>
    <property type="match status" value="1"/>
</dbReference>
<keyword evidence="2 8" id="KW-0645">Protease</keyword>
<dbReference type="Gene3D" id="3.90.1680.10">
    <property type="entry name" value="SOS response associated peptidase-like"/>
    <property type="match status" value="1"/>
</dbReference>
<evidence type="ECO:0000256" key="4">
    <source>
        <dbReference type="ARBA" id="ARBA00022801"/>
    </source>
</evidence>
<gene>
    <name evidence="10" type="ORF">NM961_10555</name>
</gene>
<keyword evidence="5" id="KW-0190">Covalent protein-DNA linkage</keyword>
<keyword evidence="9" id="KW-0175">Coiled coil</keyword>
<sequence length="312" mass="35706">MCYSAMVWQSYTRYVSAFGAELSIKDFVRIYMQRDSGQKIAIPRAMDEAFARPRSAEEFEILSCINRFRTRAGEEAAAELAEQTARLAGAQQRLALKETKKDRNEIRIASNKISKARFDLEDLARRESMPRDSRIFPQYFAPVLVSDGGRRIVRPMRYLLRPAGFPASFDRTNSGSFNARRDNLQRFWRGQFSHTHCVVAAQKFYEWVERAGADGSMRKVEIEFDPEGLDTMYAAGLWSRWHGPDGEILDSFALVTDEPPAEVLAAGHDRCIVPLRLENIDAWLNPTPGDYAPLQAILDDRERPFYEHREAA</sequence>
<evidence type="ECO:0000256" key="6">
    <source>
        <dbReference type="ARBA" id="ARBA00023125"/>
    </source>
</evidence>
<dbReference type="SUPFAM" id="SSF143081">
    <property type="entry name" value="BB1717-like"/>
    <property type="match status" value="1"/>
</dbReference>
<comment type="similarity">
    <text evidence="1 8">Belongs to the SOS response-associated peptidase family.</text>
</comment>
<dbReference type="RefSeq" id="WP_255914220.1">
    <property type="nucleotide sequence ID" value="NZ_JANFQO010000008.1"/>
</dbReference>
<comment type="caution">
    <text evidence="10">The sequence shown here is derived from an EMBL/GenBank/DDBJ whole genome shotgun (WGS) entry which is preliminary data.</text>
</comment>
<keyword evidence="3" id="KW-0227">DNA damage</keyword>
<evidence type="ECO:0000313" key="10">
    <source>
        <dbReference type="EMBL" id="MCQ4165150.1"/>
    </source>
</evidence>
<evidence type="ECO:0000256" key="2">
    <source>
        <dbReference type="ARBA" id="ARBA00022670"/>
    </source>
</evidence>
<evidence type="ECO:0000256" key="7">
    <source>
        <dbReference type="ARBA" id="ARBA00023239"/>
    </source>
</evidence>
<keyword evidence="7" id="KW-0456">Lyase</keyword>
<evidence type="ECO:0000256" key="8">
    <source>
        <dbReference type="RuleBase" id="RU364100"/>
    </source>
</evidence>
<feature type="coiled-coil region" evidence="9">
    <location>
        <begin position="73"/>
        <end position="100"/>
    </location>
</feature>
<evidence type="ECO:0000256" key="9">
    <source>
        <dbReference type="SAM" id="Coils"/>
    </source>
</evidence>
<dbReference type="InterPro" id="IPR003738">
    <property type="entry name" value="SRAP"/>
</dbReference>
<dbReference type="PANTHER" id="PTHR13604:SF0">
    <property type="entry name" value="ABASIC SITE PROCESSING PROTEIN HMCES"/>
    <property type="match status" value="1"/>
</dbReference>
<evidence type="ECO:0000256" key="3">
    <source>
        <dbReference type="ARBA" id="ARBA00022763"/>
    </source>
</evidence>
<name>A0ABT1QS78_9GAMM</name>
<dbReference type="EC" id="3.4.-.-" evidence="8"/>
<dbReference type="Pfam" id="PF02586">
    <property type="entry name" value="SRAP"/>
    <property type="match status" value="1"/>
</dbReference>
<keyword evidence="4 8" id="KW-0378">Hydrolase</keyword>
<evidence type="ECO:0000313" key="11">
    <source>
        <dbReference type="Proteomes" id="UP001165498"/>
    </source>
</evidence>
<keyword evidence="6" id="KW-0238">DNA-binding</keyword>
<evidence type="ECO:0000256" key="5">
    <source>
        <dbReference type="ARBA" id="ARBA00023124"/>
    </source>
</evidence>
<dbReference type="Proteomes" id="UP001165498">
    <property type="component" value="Unassembled WGS sequence"/>
</dbReference>
<evidence type="ECO:0000256" key="1">
    <source>
        <dbReference type="ARBA" id="ARBA00008136"/>
    </source>
</evidence>
<keyword evidence="11" id="KW-1185">Reference proteome</keyword>
<organism evidence="10 11">
    <name type="scientific">Tahibacter harae</name>
    <dbReference type="NCBI Taxonomy" id="2963937"/>
    <lineage>
        <taxon>Bacteria</taxon>
        <taxon>Pseudomonadati</taxon>
        <taxon>Pseudomonadota</taxon>
        <taxon>Gammaproteobacteria</taxon>
        <taxon>Lysobacterales</taxon>
        <taxon>Rhodanobacteraceae</taxon>
        <taxon>Tahibacter</taxon>
    </lineage>
</organism>
<dbReference type="EMBL" id="JANFQO010000008">
    <property type="protein sequence ID" value="MCQ4165150.1"/>
    <property type="molecule type" value="Genomic_DNA"/>
</dbReference>
<proteinExistence type="inferred from homology"/>
<reference evidence="10" key="1">
    <citation type="submission" date="2022-07" db="EMBL/GenBank/DDBJ databases">
        <title>Tahibacter sp., a new gammaproteobacterium isolated from the silt sample collected at pig farm.</title>
        <authorList>
            <person name="Chen H."/>
        </authorList>
    </citation>
    <scope>NUCLEOTIDE SEQUENCE</scope>
    <source>
        <strain evidence="10">P2K</strain>
    </source>
</reference>